<evidence type="ECO:0000256" key="2">
    <source>
        <dbReference type="SAM" id="MobiDB-lite"/>
    </source>
</evidence>
<proteinExistence type="predicted"/>
<feature type="region of interest" description="Disordered" evidence="2">
    <location>
        <begin position="251"/>
        <end position="282"/>
    </location>
</feature>
<feature type="signal peptide" evidence="3">
    <location>
        <begin position="1"/>
        <end position="34"/>
    </location>
</feature>
<feature type="chain" id="PRO_5036974877" description="SbsA Ig-like domain-containing protein" evidence="3">
    <location>
        <begin position="35"/>
        <end position="528"/>
    </location>
</feature>
<evidence type="ECO:0000256" key="3">
    <source>
        <dbReference type="SAM" id="SignalP"/>
    </source>
</evidence>
<reference evidence="5" key="2">
    <citation type="submission" date="2020-09" db="EMBL/GenBank/DDBJ databases">
        <authorList>
            <person name="Sun Q."/>
            <person name="Zhou Y."/>
        </authorList>
    </citation>
    <scope>NUCLEOTIDE SEQUENCE</scope>
    <source>
        <strain evidence="5">CGMCC 1.15290</strain>
    </source>
</reference>
<gene>
    <name evidence="5" type="ORF">GCM10011379_52650</name>
</gene>
<reference evidence="5" key="1">
    <citation type="journal article" date="2014" name="Int. J. Syst. Evol. Microbiol.">
        <title>Complete genome sequence of Corynebacterium casei LMG S-19264T (=DSM 44701T), isolated from a smear-ripened cheese.</title>
        <authorList>
            <consortium name="US DOE Joint Genome Institute (JGI-PGF)"/>
            <person name="Walter F."/>
            <person name="Albersmeier A."/>
            <person name="Kalinowski J."/>
            <person name="Ruckert C."/>
        </authorList>
    </citation>
    <scope>NUCLEOTIDE SEQUENCE</scope>
    <source>
        <strain evidence="5">CGMCC 1.15290</strain>
    </source>
</reference>
<name>A0A917J6E0_9BACT</name>
<dbReference type="Proteomes" id="UP000627292">
    <property type="component" value="Unassembled WGS sequence"/>
</dbReference>
<comment type="caution">
    <text evidence="5">The sequence shown here is derived from an EMBL/GenBank/DDBJ whole genome shotgun (WGS) entry which is preliminary data.</text>
</comment>
<dbReference type="EMBL" id="BMIB01000006">
    <property type="protein sequence ID" value="GGH80976.1"/>
    <property type="molecule type" value="Genomic_DNA"/>
</dbReference>
<keyword evidence="1 3" id="KW-0732">Signal</keyword>
<evidence type="ECO:0000259" key="4">
    <source>
        <dbReference type="Pfam" id="PF13205"/>
    </source>
</evidence>
<dbReference type="Pfam" id="PF13205">
    <property type="entry name" value="Big_5"/>
    <property type="match status" value="1"/>
</dbReference>
<feature type="domain" description="SbsA Ig-like" evidence="4">
    <location>
        <begin position="45"/>
        <end position="144"/>
    </location>
</feature>
<dbReference type="InterPro" id="IPR032812">
    <property type="entry name" value="SbsA_Ig"/>
</dbReference>
<evidence type="ECO:0000313" key="5">
    <source>
        <dbReference type="EMBL" id="GGH80976.1"/>
    </source>
</evidence>
<feature type="compositionally biased region" description="Gly residues" evidence="2">
    <location>
        <begin position="504"/>
        <end position="520"/>
    </location>
</feature>
<keyword evidence="6" id="KW-1185">Reference proteome</keyword>
<evidence type="ECO:0000256" key="1">
    <source>
        <dbReference type="ARBA" id="ARBA00022729"/>
    </source>
</evidence>
<accession>A0A917J6E0</accession>
<evidence type="ECO:0000313" key="6">
    <source>
        <dbReference type="Proteomes" id="UP000627292"/>
    </source>
</evidence>
<feature type="compositionally biased region" description="Polar residues" evidence="2">
    <location>
        <begin position="259"/>
        <end position="268"/>
    </location>
</feature>
<sequence>MFANYMRLRMKHSYFPAFAIAVLLAALQLLPSCANIVPPSGGPRDSLPPVLVRAVPRDSVTNFTGNKIVIEFDEYVTIDNPMENLIVSPYPKNQPQVDGKLRTITVKLRDSLEANTTYAINFGHSIKDVNEGNVARELTYVFSTGDYIDSNFLEGQVQLAETGKLDTTLIAILHRDLNDSAVYKRSPRYYAKLDGQGHFQFTNLPASKFNLFIMPNDYGKKYDDSTKLFAFLDSAIEVSTHTPPVTLYAYNEYKEQPKKPSTNTNTSGNRKKDKNKDEEDKRLKITATSVNGGEQDVLGDMQISFSRPLRSFDSSQFILTDTNYKVLPKQLSVEWADTTATKLTLKYPWQPAQYFKLIINSKAATDSGDVNIHKTDTLEFSTKKENAYGSIKLHFENIDYAKRPMLLIQQNEKTIDSVFITQKQWSVKLFQPGDYDLRILYDTNNDSTWTPGQFWLSETRRQPEIVVPAKPAKINVRANWDNEWDVSPGSPFDSEEPGRKGPGRNPGGLSGAGNGSGLQSGGLRKRPN</sequence>
<protein>
    <recommendedName>
        <fullName evidence="4">SbsA Ig-like domain-containing protein</fullName>
    </recommendedName>
</protein>
<organism evidence="5 6">
    <name type="scientific">Filimonas zeae</name>
    <dbReference type="NCBI Taxonomy" id="1737353"/>
    <lineage>
        <taxon>Bacteria</taxon>
        <taxon>Pseudomonadati</taxon>
        <taxon>Bacteroidota</taxon>
        <taxon>Chitinophagia</taxon>
        <taxon>Chitinophagales</taxon>
        <taxon>Chitinophagaceae</taxon>
        <taxon>Filimonas</taxon>
    </lineage>
</organism>
<dbReference type="AlphaFoldDB" id="A0A917J6E0"/>
<feature type="region of interest" description="Disordered" evidence="2">
    <location>
        <begin position="482"/>
        <end position="528"/>
    </location>
</feature>